<evidence type="ECO:0000313" key="3">
    <source>
        <dbReference type="Proteomes" id="UP000479000"/>
    </source>
</evidence>
<feature type="compositionally biased region" description="Basic residues" evidence="1">
    <location>
        <begin position="92"/>
        <end position="103"/>
    </location>
</feature>
<dbReference type="AlphaFoldDB" id="A0A6H5FXC6"/>
<feature type="compositionally biased region" description="Basic and acidic residues" evidence="1">
    <location>
        <begin position="34"/>
        <end position="60"/>
    </location>
</feature>
<sequence length="267" mass="31540">MKEEEEEEEEKKAKTEKKGKKEEWEEEEEEEEEEVKKVKNVIKEEKAKKVKTEEKGKKEEWEEEEEEEVKKVKNVIKEEKVKKVKTEEKGLRRSGRRRSRRRRSPECHKCHQRWWKRFDSPSCGPFSRNKVAIFETMHTTLKADHLYRALQIWRVAQTAAFVLLKISPRPSRPRTAPCGTRRSGVTIERHSARPAGTCGFQPTRDEMNAHSYRRLKPPPGLVRHKIDPWPSSRQGNFPSLTYLQRNAEEVVGERANLRVGERKTSEE</sequence>
<evidence type="ECO:0000256" key="1">
    <source>
        <dbReference type="SAM" id="MobiDB-lite"/>
    </source>
</evidence>
<keyword evidence="3" id="KW-1185">Reference proteome</keyword>
<organism evidence="2 3">
    <name type="scientific">Nesidiocoris tenuis</name>
    <dbReference type="NCBI Taxonomy" id="355587"/>
    <lineage>
        <taxon>Eukaryota</taxon>
        <taxon>Metazoa</taxon>
        <taxon>Ecdysozoa</taxon>
        <taxon>Arthropoda</taxon>
        <taxon>Hexapoda</taxon>
        <taxon>Insecta</taxon>
        <taxon>Pterygota</taxon>
        <taxon>Neoptera</taxon>
        <taxon>Paraneoptera</taxon>
        <taxon>Hemiptera</taxon>
        <taxon>Heteroptera</taxon>
        <taxon>Panheteroptera</taxon>
        <taxon>Cimicomorpha</taxon>
        <taxon>Miridae</taxon>
        <taxon>Dicyphina</taxon>
        <taxon>Nesidiocoris</taxon>
    </lineage>
</organism>
<feature type="compositionally biased region" description="Acidic residues" evidence="1">
    <location>
        <begin position="24"/>
        <end position="33"/>
    </location>
</feature>
<feature type="region of interest" description="Disordered" evidence="1">
    <location>
        <begin position="1"/>
        <end position="68"/>
    </location>
</feature>
<protein>
    <submittedName>
        <fullName evidence="2">Uncharacterized protein</fullName>
    </submittedName>
</protein>
<evidence type="ECO:0000313" key="2">
    <source>
        <dbReference type="EMBL" id="CAA9994268.1"/>
    </source>
</evidence>
<accession>A0A6H5FXC6</accession>
<feature type="region of interest" description="Disordered" evidence="1">
    <location>
        <begin position="211"/>
        <end position="237"/>
    </location>
</feature>
<name>A0A6H5FXC6_9HEMI</name>
<dbReference type="EMBL" id="CADCXU010001866">
    <property type="protein sequence ID" value="CAA9994268.1"/>
    <property type="molecule type" value="Genomic_DNA"/>
</dbReference>
<reference evidence="2 3" key="1">
    <citation type="submission" date="2020-02" db="EMBL/GenBank/DDBJ databases">
        <authorList>
            <person name="Ferguson B K."/>
        </authorList>
    </citation>
    <scope>NUCLEOTIDE SEQUENCE [LARGE SCALE GENOMIC DNA]</scope>
</reference>
<gene>
    <name evidence="2" type="ORF">NTEN_LOCUS1084</name>
</gene>
<dbReference type="Proteomes" id="UP000479000">
    <property type="component" value="Unassembled WGS sequence"/>
</dbReference>
<feature type="region of interest" description="Disordered" evidence="1">
    <location>
        <begin position="83"/>
        <end position="104"/>
    </location>
</feature>
<proteinExistence type="predicted"/>